<proteinExistence type="predicted"/>
<reference evidence="1 2" key="1">
    <citation type="journal article" date="2019" name="Sci. Rep.">
        <title>Orb-weaving spider Araneus ventricosus genome elucidates the spidroin gene catalogue.</title>
        <authorList>
            <person name="Kono N."/>
            <person name="Nakamura H."/>
            <person name="Ohtoshi R."/>
            <person name="Moran D.A.P."/>
            <person name="Shinohara A."/>
            <person name="Yoshida Y."/>
            <person name="Fujiwara M."/>
            <person name="Mori M."/>
            <person name="Tomita M."/>
            <person name="Arakawa K."/>
        </authorList>
    </citation>
    <scope>NUCLEOTIDE SEQUENCE [LARGE SCALE GENOMIC DNA]</scope>
</reference>
<gene>
    <name evidence="1" type="ORF">AVEN_232460_1</name>
</gene>
<organism evidence="1 2">
    <name type="scientific">Araneus ventricosus</name>
    <name type="common">Orbweaver spider</name>
    <name type="synonym">Epeira ventricosa</name>
    <dbReference type="NCBI Taxonomy" id="182803"/>
    <lineage>
        <taxon>Eukaryota</taxon>
        <taxon>Metazoa</taxon>
        <taxon>Ecdysozoa</taxon>
        <taxon>Arthropoda</taxon>
        <taxon>Chelicerata</taxon>
        <taxon>Arachnida</taxon>
        <taxon>Araneae</taxon>
        <taxon>Araneomorphae</taxon>
        <taxon>Entelegynae</taxon>
        <taxon>Araneoidea</taxon>
        <taxon>Araneidae</taxon>
        <taxon>Araneus</taxon>
    </lineage>
</organism>
<comment type="caution">
    <text evidence="1">The sequence shown here is derived from an EMBL/GenBank/DDBJ whole genome shotgun (WGS) entry which is preliminary data.</text>
</comment>
<dbReference type="EMBL" id="BGPR01000535">
    <property type="protein sequence ID" value="GBM25322.1"/>
    <property type="molecule type" value="Genomic_DNA"/>
</dbReference>
<dbReference type="AlphaFoldDB" id="A0A4Y2E824"/>
<dbReference type="Proteomes" id="UP000499080">
    <property type="component" value="Unassembled WGS sequence"/>
</dbReference>
<sequence length="101" mass="11569">MSSDKESLLTLFIDHSLQDSLDYLYKDPRLPKPCDLDCRMIHQNGVSTHSDAVRERNGWHDNAKLHSAAANQCALRDVSPSSWPQRLPDLSLARNEMDCYR</sequence>
<protein>
    <submittedName>
        <fullName evidence="1">Uncharacterized protein</fullName>
    </submittedName>
</protein>
<accession>A0A4Y2E824</accession>
<evidence type="ECO:0000313" key="1">
    <source>
        <dbReference type="EMBL" id="GBM25322.1"/>
    </source>
</evidence>
<keyword evidence="2" id="KW-1185">Reference proteome</keyword>
<name>A0A4Y2E824_ARAVE</name>
<evidence type="ECO:0000313" key="2">
    <source>
        <dbReference type="Proteomes" id="UP000499080"/>
    </source>
</evidence>